<evidence type="ECO:0000259" key="1">
    <source>
        <dbReference type="PROSITE" id="PS50011"/>
    </source>
</evidence>
<dbReference type="Proteomes" id="UP000615446">
    <property type="component" value="Unassembled WGS sequence"/>
</dbReference>
<name>A0A8H3R6H1_9GLOM</name>
<comment type="caution">
    <text evidence="2">The sequence shown here is derived from an EMBL/GenBank/DDBJ whole genome shotgun (WGS) entry which is preliminary data.</text>
</comment>
<organism evidence="2 3">
    <name type="scientific">Rhizophagus clarus</name>
    <dbReference type="NCBI Taxonomy" id="94130"/>
    <lineage>
        <taxon>Eukaryota</taxon>
        <taxon>Fungi</taxon>
        <taxon>Fungi incertae sedis</taxon>
        <taxon>Mucoromycota</taxon>
        <taxon>Glomeromycotina</taxon>
        <taxon>Glomeromycetes</taxon>
        <taxon>Glomerales</taxon>
        <taxon>Glomeraceae</taxon>
        <taxon>Rhizophagus</taxon>
    </lineage>
</organism>
<dbReference type="InterPro" id="IPR011990">
    <property type="entry name" value="TPR-like_helical_dom_sf"/>
</dbReference>
<dbReference type="SMART" id="SM00671">
    <property type="entry name" value="SEL1"/>
    <property type="match status" value="2"/>
</dbReference>
<keyword evidence="2" id="KW-0808">Transferase</keyword>
<dbReference type="GO" id="GO:0005524">
    <property type="term" value="F:ATP binding"/>
    <property type="evidence" value="ECO:0007669"/>
    <property type="project" value="InterPro"/>
</dbReference>
<dbReference type="GO" id="GO:0004672">
    <property type="term" value="F:protein kinase activity"/>
    <property type="evidence" value="ECO:0007669"/>
    <property type="project" value="InterPro"/>
</dbReference>
<protein>
    <submittedName>
        <fullName evidence="2">Kinase-like domain-containing protein</fullName>
    </submittedName>
</protein>
<dbReference type="PANTHER" id="PTHR43628">
    <property type="entry name" value="ACTIVATOR OF C KINASE PROTEIN 1-RELATED"/>
    <property type="match status" value="1"/>
</dbReference>
<proteinExistence type="predicted"/>
<keyword evidence="2" id="KW-0418">Kinase</keyword>
<dbReference type="InterPro" id="IPR000719">
    <property type="entry name" value="Prot_kinase_dom"/>
</dbReference>
<evidence type="ECO:0000313" key="3">
    <source>
        <dbReference type="Proteomes" id="UP000615446"/>
    </source>
</evidence>
<accession>A0A8H3R6H1</accession>
<sequence>MYSLNEKSDVYSVGVLLWEISIGRPPFCAEGDHYDVGLVYDISQGLRETVIPGTPDEYVKDVGMVNQICALLYFNKQGLNDASLTTNNTESQGELFKFIQNFDKMSTKDLDNIVKSFEQKEFLSENSFNKVNTKDLDNILESFEQEEFLPENDFNMVIVDEVNDLIFKLLDKGIEGKLLSDQVILYFGNITNLLEFYSWLSSNQNSPNSIFLFGYFNYLTLGKAEKAFNLFINAEKNHILTQYYIAKSYLNGHGTVKNEKLAFEYFQKVADNNFTHGQSQIGNCYKNGVADLGEMVAQYNLGTMYENGKGITKDINKAIYWYEKAAKKGYQKAQID</sequence>
<dbReference type="EMBL" id="BLAL01000356">
    <property type="protein sequence ID" value="GET04723.1"/>
    <property type="molecule type" value="Genomic_DNA"/>
</dbReference>
<dbReference type="Gene3D" id="1.25.40.10">
    <property type="entry name" value="Tetratricopeptide repeat domain"/>
    <property type="match status" value="1"/>
</dbReference>
<dbReference type="SUPFAM" id="SSF56112">
    <property type="entry name" value="Protein kinase-like (PK-like)"/>
    <property type="match status" value="1"/>
</dbReference>
<dbReference type="Gene3D" id="1.10.510.10">
    <property type="entry name" value="Transferase(Phosphotransferase) domain 1"/>
    <property type="match status" value="1"/>
</dbReference>
<dbReference type="InterPro" id="IPR052945">
    <property type="entry name" value="Mitotic_Regulator"/>
</dbReference>
<gene>
    <name evidence="2" type="ORF">RCL2_003102200</name>
</gene>
<dbReference type="InterPro" id="IPR011009">
    <property type="entry name" value="Kinase-like_dom_sf"/>
</dbReference>
<dbReference type="PROSITE" id="PS50011">
    <property type="entry name" value="PROTEIN_KINASE_DOM"/>
    <property type="match status" value="1"/>
</dbReference>
<dbReference type="InterPro" id="IPR006597">
    <property type="entry name" value="Sel1-like"/>
</dbReference>
<dbReference type="PANTHER" id="PTHR43628:SF1">
    <property type="entry name" value="CHITIN SYNTHASE REGULATORY FACTOR 2-RELATED"/>
    <property type="match status" value="1"/>
</dbReference>
<dbReference type="Pfam" id="PF08238">
    <property type="entry name" value="Sel1"/>
    <property type="match status" value="2"/>
</dbReference>
<evidence type="ECO:0000313" key="2">
    <source>
        <dbReference type="EMBL" id="GET04723.1"/>
    </source>
</evidence>
<dbReference type="OrthoDB" id="2384430at2759"/>
<dbReference type="AlphaFoldDB" id="A0A8H3R6H1"/>
<reference evidence="2" key="1">
    <citation type="submission" date="2019-10" db="EMBL/GenBank/DDBJ databases">
        <title>Conservation and host-specific expression of non-tandemly repeated heterogenous ribosome RNA gene in arbuscular mycorrhizal fungi.</title>
        <authorList>
            <person name="Maeda T."/>
            <person name="Kobayashi Y."/>
            <person name="Nakagawa T."/>
            <person name="Ezawa T."/>
            <person name="Yamaguchi K."/>
            <person name="Bino T."/>
            <person name="Nishimoto Y."/>
            <person name="Shigenobu S."/>
            <person name="Kawaguchi M."/>
        </authorList>
    </citation>
    <scope>NUCLEOTIDE SEQUENCE</scope>
    <source>
        <strain evidence="2">HR1</strain>
    </source>
</reference>
<dbReference type="SUPFAM" id="SSF81901">
    <property type="entry name" value="HCP-like"/>
    <property type="match status" value="1"/>
</dbReference>
<feature type="domain" description="Protein kinase" evidence="1">
    <location>
        <begin position="1"/>
        <end position="200"/>
    </location>
</feature>